<dbReference type="AlphaFoldDB" id="A0A2P8R153"/>
<proteinExistence type="predicted"/>
<dbReference type="InterPro" id="IPR043461">
    <property type="entry name" value="LpxH-like"/>
</dbReference>
<dbReference type="GO" id="GO:0008758">
    <property type="term" value="F:UDP-2,3-diacylglucosamine hydrolase activity"/>
    <property type="evidence" value="ECO:0007669"/>
    <property type="project" value="TreeGrafter"/>
</dbReference>
<reference evidence="8" key="1">
    <citation type="submission" date="2017-10" db="EMBL/GenBank/DDBJ databases">
        <title>Campylobacter species from seals.</title>
        <authorList>
            <person name="Gilbert M.J."/>
            <person name="Zomer A.L."/>
            <person name="Timmerman A.J."/>
            <person name="Duim B."/>
            <person name="Wagenaar J.A."/>
        </authorList>
    </citation>
    <scope>NUCLEOTIDE SEQUENCE [LARGE SCALE GENOMIC DNA]</scope>
    <source>
        <strain evidence="8">17S00004-5</strain>
    </source>
</reference>
<keyword evidence="3" id="KW-0479">Metal-binding</keyword>
<dbReference type="InterPro" id="IPR029052">
    <property type="entry name" value="Metallo-depent_PP-like"/>
</dbReference>
<feature type="domain" description="Calcineurin-like phosphoesterase" evidence="6">
    <location>
        <begin position="12"/>
        <end position="200"/>
    </location>
</feature>
<dbReference type="Pfam" id="PF00149">
    <property type="entry name" value="Metallophos"/>
    <property type="match status" value="1"/>
</dbReference>
<organism evidence="7 8">
    <name type="scientific">Campylobacter blaseri</name>
    <dbReference type="NCBI Taxonomy" id="2042961"/>
    <lineage>
        <taxon>Bacteria</taxon>
        <taxon>Pseudomonadati</taxon>
        <taxon>Campylobacterota</taxon>
        <taxon>Epsilonproteobacteria</taxon>
        <taxon>Campylobacterales</taxon>
        <taxon>Campylobacteraceae</taxon>
        <taxon>Campylobacter</taxon>
    </lineage>
</organism>
<name>A0A2P8R153_9BACT</name>
<keyword evidence="2" id="KW-0997">Cell inner membrane</keyword>
<dbReference type="CDD" id="cd07398">
    <property type="entry name" value="MPP_YbbF-LpxH"/>
    <property type="match status" value="1"/>
</dbReference>
<evidence type="ECO:0000256" key="4">
    <source>
        <dbReference type="ARBA" id="ARBA00023136"/>
    </source>
</evidence>
<evidence type="ECO:0000256" key="5">
    <source>
        <dbReference type="ARBA" id="ARBA00023211"/>
    </source>
</evidence>
<dbReference type="InterPro" id="IPR004843">
    <property type="entry name" value="Calcineurin-like_PHP"/>
</dbReference>
<evidence type="ECO:0000256" key="2">
    <source>
        <dbReference type="ARBA" id="ARBA00022519"/>
    </source>
</evidence>
<evidence type="ECO:0000313" key="8">
    <source>
        <dbReference type="Proteomes" id="UP000240535"/>
    </source>
</evidence>
<evidence type="ECO:0000256" key="3">
    <source>
        <dbReference type="ARBA" id="ARBA00022723"/>
    </source>
</evidence>
<keyword evidence="1" id="KW-1003">Cell membrane</keyword>
<gene>
    <name evidence="7" type="ORF">CQ405_03995</name>
</gene>
<comment type="caution">
    <text evidence="7">The sequence shown here is derived from an EMBL/GenBank/DDBJ whole genome shotgun (WGS) entry which is preliminary data.</text>
</comment>
<keyword evidence="5" id="KW-0464">Manganese</keyword>
<keyword evidence="4" id="KW-0472">Membrane</keyword>
<dbReference type="EMBL" id="PDHH01000003">
    <property type="protein sequence ID" value="PSM52225.1"/>
    <property type="molecule type" value="Genomic_DNA"/>
</dbReference>
<evidence type="ECO:0000256" key="1">
    <source>
        <dbReference type="ARBA" id="ARBA00022475"/>
    </source>
</evidence>
<dbReference type="PANTHER" id="PTHR34990">
    <property type="entry name" value="UDP-2,3-DIACYLGLUCOSAMINE HYDROLASE-RELATED"/>
    <property type="match status" value="1"/>
</dbReference>
<dbReference type="Gene3D" id="3.60.21.10">
    <property type="match status" value="1"/>
</dbReference>
<dbReference type="Proteomes" id="UP000240535">
    <property type="component" value="Unassembled WGS sequence"/>
</dbReference>
<evidence type="ECO:0000313" key="7">
    <source>
        <dbReference type="EMBL" id="PSM52225.1"/>
    </source>
</evidence>
<protein>
    <submittedName>
        <fullName evidence="7">UDP-2,3-diacylglucosamine hydrolase</fullName>
    </submittedName>
</protein>
<dbReference type="GO" id="GO:0016020">
    <property type="term" value="C:membrane"/>
    <property type="evidence" value="ECO:0007669"/>
    <property type="project" value="GOC"/>
</dbReference>
<accession>A0A2P8R153</accession>
<keyword evidence="7" id="KW-0378">Hydrolase</keyword>
<evidence type="ECO:0000259" key="6">
    <source>
        <dbReference type="Pfam" id="PF00149"/>
    </source>
</evidence>
<dbReference type="OrthoDB" id="270739at2"/>
<sequence>MHNSYEIKEGAIFISDAHENSNKDHFYKFLKDVKNDRYEFSQIFLMGDIFDFLSFTEYSKKFYQKEIDLLNELSRTNEIYYFEGNHDYNISGVFPNIKVFDIQNQPVRFKTKIGKDVSMAHGDIFLPPITKYILLFLRNRTFLKFMNFLDKITNFKITKSILKHQKDKELYKEMNNFEEFAKYRLSKHKAEYVIEGHYHQDKVVEFNDMIYFNLNSYAVTDKIYQAKFKKNRLFLENIKD</sequence>
<dbReference type="GO" id="GO:0046872">
    <property type="term" value="F:metal ion binding"/>
    <property type="evidence" value="ECO:0007669"/>
    <property type="project" value="UniProtKB-KW"/>
</dbReference>
<dbReference type="GO" id="GO:0009245">
    <property type="term" value="P:lipid A biosynthetic process"/>
    <property type="evidence" value="ECO:0007669"/>
    <property type="project" value="TreeGrafter"/>
</dbReference>
<dbReference type="RefSeq" id="WP_106870871.1">
    <property type="nucleotide sequence ID" value="NZ_CP053841.1"/>
</dbReference>
<dbReference type="PANTHER" id="PTHR34990:SF2">
    <property type="entry name" value="BLL8164 PROTEIN"/>
    <property type="match status" value="1"/>
</dbReference>
<dbReference type="SUPFAM" id="SSF56300">
    <property type="entry name" value="Metallo-dependent phosphatases"/>
    <property type="match status" value="1"/>
</dbReference>
<keyword evidence="8" id="KW-1185">Reference proteome</keyword>